<comment type="similarity">
    <text evidence="1">Belongs to the ribosome association toxin RatA family.</text>
</comment>
<dbReference type="RefSeq" id="WP_102111379.1">
    <property type="nucleotide sequence ID" value="NZ_BMGN01000003.1"/>
</dbReference>
<evidence type="ECO:0000313" key="3">
    <source>
        <dbReference type="Proteomes" id="UP000234752"/>
    </source>
</evidence>
<dbReference type="PANTHER" id="PTHR12901">
    <property type="entry name" value="SPERM PROTEIN HOMOLOG"/>
    <property type="match status" value="1"/>
</dbReference>
<reference evidence="2 3" key="1">
    <citation type="submission" date="2017-12" db="EMBL/GenBank/DDBJ databases">
        <title>Genomes of bacteria within cyanobacterial aggregates.</title>
        <authorList>
            <person name="Cai H."/>
        </authorList>
    </citation>
    <scope>NUCLEOTIDE SEQUENCE [LARGE SCALE GENOMIC DNA]</scope>
    <source>
        <strain evidence="2 3">TH16</strain>
    </source>
</reference>
<evidence type="ECO:0000256" key="1">
    <source>
        <dbReference type="ARBA" id="ARBA00008918"/>
    </source>
</evidence>
<organism evidence="2 3">
    <name type="scientific">Niveispirillum cyanobacteriorum</name>
    <dbReference type="NCBI Taxonomy" id="1612173"/>
    <lineage>
        <taxon>Bacteria</taxon>
        <taxon>Pseudomonadati</taxon>
        <taxon>Pseudomonadota</taxon>
        <taxon>Alphaproteobacteria</taxon>
        <taxon>Rhodospirillales</taxon>
        <taxon>Azospirillaceae</taxon>
        <taxon>Niveispirillum</taxon>
    </lineage>
</organism>
<dbReference type="OrthoDB" id="9804759at2"/>
<dbReference type="InterPro" id="IPR005031">
    <property type="entry name" value="COQ10_START"/>
</dbReference>
<gene>
    <name evidence="2" type="ORF">C0V82_05010</name>
</gene>
<dbReference type="InterPro" id="IPR044996">
    <property type="entry name" value="COQ10-like"/>
</dbReference>
<name>A0A2K9NBV0_9PROT</name>
<dbReference type="GO" id="GO:0048039">
    <property type="term" value="F:ubiquinone binding"/>
    <property type="evidence" value="ECO:0007669"/>
    <property type="project" value="InterPro"/>
</dbReference>
<sequence length="143" mass="16736">MPTHAERRILPHTPEQLYALVADVERYPEFLPWAVACRIRKRQDAVVWADLVIGFKMIRERFTSKVTLNPEARRIDVEYVDGPFHYLNNHWQFEPHPDGCAVDFFVDFEFKNKVLQTIIGALFNEAVKRMVAAFEGRAKQLYG</sequence>
<dbReference type="KEGG" id="ncb:C0V82_05010"/>
<dbReference type="SUPFAM" id="SSF55961">
    <property type="entry name" value="Bet v1-like"/>
    <property type="match status" value="1"/>
</dbReference>
<dbReference type="Proteomes" id="UP000234752">
    <property type="component" value="Chromosome eg_1"/>
</dbReference>
<keyword evidence="3" id="KW-1185">Reference proteome</keyword>
<dbReference type="InterPro" id="IPR023393">
    <property type="entry name" value="START-like_dom_sf"/>
</dbReference>
<dbReference type="Pfam" id="PF03364">
    <property type="entry name" value="Polyketide_cyc"/>
    <property type="match status" value="1"/>
</dbReference>
<proteinExistence type="inferred from homology"/>
<dbReference type="Gene3D" id="3.30.530.20">
    <property type="match status" value="1"/>
</dbReference>
<dbReference type="EMBL" id="CP025611">
    <property type="protein sequence ID" value="AUN29655.1"/>
    <property type="molecule type" value="Genomic_DNA"/>
</dbReference>
<dbReference type="GO" id="GO:0045333">
    <property type="term" value="P:cellular respiration"/>
    <property type="evidence" value="ECO:0007669"/>
    <property type="project" value="InterPro"/>
</dbReference>
<dbReference type="CDD" id="cd07813">
    <property type="entry name" value="COQ10p_like"/>
    <property type="match status" value="1"/>
</dbReference>
<keyword evidence="2" id="KW-0830">Ubiquinone</keyword>
<protein>
    <submittedName>
        <fullName evidence="2">Ubiquinone-binding protein</fullName>
    </submittedName>
</protein>
<accession>A0A2K9NBV0</accession>
<dbReference type="AlphaFoldDB" id="A0A2K9NBV0"/>
<dbReference type="PANTHER" id="PTHR12901:SF10">
    <property type="entry name" value="COENZYME Q-BINDING PROTEIN COQ10, MITOCHONDRIAL"/>
    <property type="match status" value="1"/>
</dbReference>
<evidence type="ECO:0000313" key="2">
    <source>
        <dbReference type="EMBL" id="AUN29655.1"/>
    </source>
</evidence>